<feature type="compositionally biased region" description="Low complexity" evidence="1">
    <location>
        <begin position="419"/>
        <end position="449"/>
    </location>
</feature>
<evidence type="ECO:0008006" key="5">
    <source>
        <dbReference type="Google" id="ProtNLM"/>
    </source>
</evidence>
<feature type="region of interest" description="Disordered" evidence="1">
    <location>
        <begin position="706"/>
        <end position="733"/>
    </location>
</feature>
<keyword evidence="4" id="KW-1185">Reference proteome</keyword>
<feature type="compositionally biased region" description="Acidic residues" evidence="1">
    <location>
        <begin position="52"/>
        <end position="63"/>
    </location>
</feature>
<proteinExistence type="predicted"/>
<accession>A0ABP0C2F8</accession>
<keyword evidence="2" id="KW-0472">Membrane</keyword>
<evidence type="ECO:0000256" key="1">
    <source>
        <dbReference type="SAM" id="MobiDB-lite"/>
    </source>
</evidence>
<feature type="transmembrane region" description="Helical" evidence="2">
    <location>
        <begin position="129"/>
        <end position="149"/>
    </location>
</feature>
<name>A0ABP0C2F8_9PEZI</name>
<dbReference type="InterPro" id="IPR021822">
    <property type="entry name" value="DUF3405"/>
</dbReference>
<organism evidence="3 4">
    <name type="scientific">Sporothrix curviconia</name>
    <dbReference type="NCBI Taxonomy" id="1260050"/>
    <lineage>
        <taxon>Eukaryota</taxon>
        <taxon>Fungi</taxon>
        <taxon>Dikarya</taxon>
        <taxon>Ascomycota</taxon>
        <taxon>Pezizomycotina</taxon>
        <taxon>Sordariomycetes</taxon>
        <taxon>Sordariomycetidae</taxon>
        <taxon>Ophiostomatales</taxon>
        <taxon>Ophiostomataceae</taxon>
        <taxon>Sporothrix</taxon>
    </lineage>
</organism>
<dbReference type="EMBL" id="CAWUHB010000035">
    <property type="protein sequence ID" value="CAK7226159.1"/>
    <property type="molecule type" value="Genomic_DNA"/>
</dbReference>
<evidence type="ECO:0000313" key="4">
    <source>
        <dbReference type="Proteomes" id="UP001642405"/>
    </source>
</evidence>
<dbReference type="Pfam" id="PF11885">
    <property type="entry name" value="DUF3405"/>
    <property type="match status" value="1"/>
</dbReference>
<dbReference type="Proteomes" id="UP001642405">
    <property type="component" value="Unassembled WGS sequence"/>
</dbReference>
<dbReference type="PANTHER" id="PTHR36205:SF1">
    <property type="entry name" value="MAJOR FACILITATOR SUPERFAMILY TRANSPORTER"/>
    <property type="match status" value="1"/>
</dbReference>
<feature type="region of interest" description="Disordered" evidence="1">
    <location>
        <begin position="1"/>
        <end position="112"/>
    </location>
</feature>
<keyword evidence="2" id="KW-1133">Transmembrane helix</keyword>
<evidence type="ECO:0000256" key="2">
    <source>
        <dbReference type="SAM" id="Phobius"/>
    </source>
</evidence>
<keyword evidence="2" id="KW-0812">Transmembrane</keyword>
<sequence>MGLLPTGLFRSRDSQPQGLPLYEKVTSPTSSKASKDRYSDDDVSSSSGAGSDADDDYDYEDESTASSPRGGNTTSRHSSGTTSSRSHMLPKRAGGASASAFAPQPRRRLQPSTATAAVRAHIYRLPNKIIRYLCTALVMTIIVFILTLVRASQLENRRIASGNIDKAPAPPPAWESFDFLTRYYGGVRNIVPFKENAPQYPREEDEQPYDVANDTSADAVAAAAPKVHLHAAAAAAAAAFHKDKAPLPPSSAFDKYEGYVMAGKDKGHITPCFIDEAKTVSVPPLRYFNGRPNGFPQNIMGSYDLLSLPEDICFERFGRYGPYGYGYSVRKGGLGIGEYGEREGADAVWDGVHRVDYRKVDWAQVQQRCYNANTRRFKPADSRHAPVNGLYINDGNPAAAPAAHINHAARDAPAEEVTDASATADSEPSSPAAAAPQDVSEAVANSSASEPEEPEGSGKPEELAAPVKSGPPDASAALAPTGDIPRTAVVLRCWDEFVWREENIMNMRSLITELSLASGGRYDVHLLVQVKNDAKYPIWADDEAYRKKVEDTVPEEFRGLVTLWTETQMLSLYQGIHDLYTRGPGLPVHGSYRGLQMAMQHFAYNHPEYTFFWQWEMDIRYTGHMLDLFSKMENWARDQPRKGLWERNSRFYIPSVHGSWDDFRQMARVQTEAGYAGADNIWNGMPGGGPDAGKKKTSAGEQTVWGPVRPADPNDWFEPQNDPVPPTTYDRDRYNWGVGEDADLITLNPIFDPEGTTWLLAEDITGYNETAETLNGQASGKPQRRAQIITASRMSRRLLHTMHRETAFKKHHAFSEMWPATAALQHGYKAVYVPHPVYVDREWPTQYMARTFNGGRNGASGGSRMSVFGQREHNFLGLTWYYNAGFSPNLYRRWLGLKVNGDGGAEFEENADVTRNDSTVSNMRGGEGRMCLPAMLLHPIKNIELPVESNANEDYNKPESDLNPGS</sequence>
<evidence type="ECO:0000313" key="3">
    <source>
        <dbReference type="EMBL" id="CAK7226159.1"/>
    </source>
</evidence>
<comment type="caution">
    <text evidence="3">The sequence shown here is derived from an EMBL/GenBank/DDBJ whole genome shotgun (WGS) entry which is preliminary data.</text>
</comment>
<reference evidence="3 4" key="1">
    <citation type="submission" date="2024-01" db="EMBL/GenBank/DDBJ databases">
        <authorList>
            <person name="Allen C."/>
            <person name="Tagirdzhanova G."/>
        </authorList>
    </citation>
    <scope>NUCLEOTIDE SEQUENCE [LARGE SCALE GENOMIC DNA]</scope>
</reference>
<gene>
    <name evidence="3" type="ORF">SCUCBS95973_006105</name>
</gene>
<feature type="compositionally biased region" description="Low complexity" evidence="1">
    <location>
        <begin position="64"/>
        <end position="87"/>
    </location>
</feature>
<dbReference type="PANTHER" id="PTHR36205">
    <property type="entry name" value="CHROMOSOME 19, WHOLE GENOME SHOTGUN SEQUENCE"/>
    <property type="match status" value="1"/>
</dbReference>
<feature type="region of interest" description="Disordered" evidence="1">
    <location>
        <begin position="409"/>
        <end position="480"/>
    </location>
</feature>
<protein>
    <recommendedName>
        <fullName evidence="5">Major facilitator superfamily transporter</fullName>
    </recommendedName>
</protein>